<protein>
    <submittedName>
        <fullName evidence="2">Rha family phage regulatory protein</fullName>
    </submittedName>
</protein>
<dbReference type="InterPro" id="IPR014054">
    <property type="entry name" value="Phage_regulatory_Rha"/>
</dbReference>
<feature type="domain" description="Antirepressor protein C-terminal" evidence="1">
    <location>
        <begin position="147"/>
        <end position="250"/>
    </location>
</feature>
<evidence type="ECO:0000313" key="3">
    <source>
        <dbReference type="Proteomes" id="UP000542776"/>
    </source>
</evidence>
<organism evidence="2 3">
    <name type="scientific">Aureimonas pseudogalii</name>
    <dbReference type="NCBI Taxonomy" id="1744844"/>
    <lineage>
        <taxon>Bacteria</taxon>
        <taxon>Pseudomonadati</taxon>
        <taxon>Pseudomonadota</taxon>
        <taxon>Alphaproteobacteria</taxon>
        <taxon>Hyphomicrobiales</taxon>
        <taxon>Aurantimonadaceae</taxon>
        <taxon>Aureimonas</taxon>
    </lineage>
</organism>
<accession>A0A7W6E9G8</accession>
<comment type="caution">
    <text evidence="2">The sequence shown here is derived from an EMBL/GenBank/DDBJ whole genome shotgun (WGS) entry which is preliminary data.</text>
</comment>
<dbReference type="InterPro" id="IPR005039">
    <property type="entry name" value="Ant_C"/>
</dbReference>
<reference evidence="2 3" key="1">
    <citation type="submission" date="2020-08" db="EMBL/GenBank/DDBJ databases">
        <title>Genomic Encyclopedia of Type Strains, Phase IV (KMG-IV): sequencing the most valuable type-strain genomes for metagenomic binning, comparative biology and taxonomic classification.</title>
        <authorList>
            <person name="Goeker M."/>
        </authorList>
    </citation>
    <scope>NUCLEOTIDE SEQUENCE [LARGE SCALE GENOMIC DNA]</scope>
    <source>
        <strain evidence="2 3">DSM 102238</strain>
    </source>
</reference>
<dbReference type="NCBIfam" id="TIGR02681">
    <property type="entry name" value="phage_pRha"/>
    <property type="match status" value="1"/>
</dbReference>
<dbReference type="Proteomes" id="UP000542776">
    <property type="component" value="Unassembled WGS sequence"/>
</dbReference>
<proteinExistence type="predicted"/>
<dbReference type="Pfam" id="PF03374">
    <property type="entry name" value="ANT"/>
    <property type="match status" value="1"/>
</dbReference>
<evidence type="ECO:0000313" key="2">
    <source>
        <dbReference type="EMBL" id="MBB3997178.1"/>
    </source>
</evidence>
<dbReference type="Pfam" id="PF09669">
    <property type="entry name" value="Phage_pRha"/>
    <property type="match status" value="1"/>
</dbReference>
<gene>
    <name evidence="2" type="ORF">GGR04_000999</name>
</gene>
<keyword evidence="3" id="KW-1185">Reference proteome</keyword>
<name>A0A7W6E9G8_9HYPH</name>
<evidence type="ECO:0000259" key="1">
    <source>
        <dbReference type="Pfam" id="PF03374"/>
    </source>
</evidence>
<dbReference type="AlphaFoldDB" id="A0A7W6E9G8"/>
<dbReference type="EMBL" id="JACIEK010000001">
    <property type="protein sequence ID" value="MBB3997178.1"/>
    <property type="molecule type" value="Genomic_DNA"/>
</dbReference>
<dbReference type="GO" id="GO:0003677">
    <property type="term" value="F:DNA binding"/>
    <property type="evidence" value="ECO:0007669"/>
    <property type="project" value="InterPro"/>
</dbReference>
<sequence>MSLAPVQGNGVPFEQEPIVFQRNGEVFANSRDVASFFEKRHDHVIRDIDKLIGEGLPNFGEGFYTLPATGSQQHRCFEMDRRGFTILSMGFTGKKALRWKLRYIDAFEAMEAELLQPRPAMIDYSDPAVMLGVVNHLQAENAKKDEIIAEQSVQVKKLERLEAATGSMCLTDAAKTLNMRRDDFIRFLDGRKWIFKRPGNKNWLAYDDKRRAGYLEHDDHLYLDSERRERVSTRCMVTAKGLVKIAELLNQPLN</sequence>